<dbReference type="OrthoDB" id="277931at2759"/>
<feature type="compositionally biased region" description="Basic and acidic residues" evidence="6">
    <location>
        <begin position="915"/>
        <end position="925"/>
    </location>
</feature>
<evidence type="ECO:0000256" key="6">
    <source>
        <dbReference type="SAM" id="MobiDB-lite"/>
    </source>
</evidence>
<comment type="subcellular location">
    <subcellularLocation>
        <location evidence="1">Membrane</location>
        <topology evidence="1">Multi-pass membrane protein</topology>
    </subcellularLocation>
</comment>
<organism evidence="8 9">
    <name type="scientific">Lachancea fermentati</name>
    <name type="common">Zygosaccharomyces fermentati</name>
    <dbReference type="NCBI Taxonomy" id="4955"/>
    <lineage>
        <taxon>Eukaryota</taxon>
        <taxon>Fungi</taxon>
        <taxon>Dikarya</taxon>
        <taxon>Ascomycota</taxon>
        <taxon>Saccharomycotina</taxon>
        <taxon>Saccharomycetes</taxon>
        <taxon>Saccharomycetales</taxon>
        <taxon>Saccharomycetaceae</taxon>
        <taxon>Lachancea</taxon>
    </lineage>
</organism>
<evidence type="ECO:0000313" key="9">
    <source>
        <dbReference type="Proteomes" id="UP000190831"/>
    </source>
</evidence>
<reference evidence="9" key="1">
    <citation type="submission" date="2016-03" db="EMBL/GenBank/DDBJ databases">
        <authorList>
            <person name="Devillers H."/>
        </authorList>
    </citation>
    <scope>NUCLEOTIDE SEQUENCE [LARGE SCALE GENOMIC DNA]</scope>
</reference>
<dbReference type="AlphaFoldDB" id="A0A1G4M7B2"/>
<dbReference type="Pfam" id="PF05277">
    <property type="entry name" value="DUF726"/>
    <property type="match status" value="1"/>
</dbReference>
<evidence type="ECO:0000256" key="5">
    <source>
        <dbReference type="ARBA" id="ARBA00023136"/>
    </source>
</evidence>
<dbReference type="Proteomes" id="UP000190831">
    <property type="component" value="Chromosome B"/>
</dbReference>
<evidence type="ECO:0000256" key="1">
    <source>
        <dbReference type="ARBA" id="ARBA00004141"/>
    </source>
</evidence>
<dbReference type="EMBL" id="LT598489">
    <property type="protein sequence ID" value="SCV99727.1"/>
    <property type="molecule type" value="Genomic_DNA"/>
</dbReference>
<feature type="region of interest" description="Disordered" evidence="6">
    <location>
        <begin position="914"/>
        <end position="962"/>
    </location>
</feature>
<evidence type="ECO:0000313" key="8">
    <source>
        <dbReference type="EMBL" id="SCV99727.1"/>
    </source>
</evidence>
<dbReference type="SUPFAM" id="SSF53474">
    <property type="entry name" value="alpha/beta-Hydrolases"/>
    <property type="match status" value="1"/>
</dbReference>
<feature type="compositionally biased region" description="Polar residues" evidence="6">
    <location>
        <begin position="151"/>
        <end position="165"/>
    </location>
</feature>
<feature type="compositionally biased region" description="Basic and acidic residues" evidence="6">
    <location>
        <begin position="63"/>
        <end position="77"/>
    </location>
</feature>
<feature type="compositionally biased region" description="Basic and acidic residues" evidence="6">
    <location>
        <begin position="1"/>
        <end position="28"/>
    </location>
</feature>
<dbReference type="InterPro" id="IPR029058">
    <property type="entry name" value="AB_hydrolase_fold"/>
</dbReference>
<feature type="transmembrane region" description="Helical" evidence="7">
    <location>
        <begin position="511"/>
        <end position="538"/>
    </location>
</feature>
<dbReference type="PANTHER" id="PTHR17920">
    <property type="entry name" value="TRANSMEMBRANE AND COILED-COIL DOMAIN-CONTAINING PROTEIN 4 TMCO4"/>
    <property type="match status" value="1"/>
</dbReference>
<dbReference type="OMA" id="KEVGWEV"/>
<gene>
    <name evidence="8" type="ORF">LAFE_0B01178G</name>
</gene>
<feature type="transmembrane region" description="Helical" evidence="7">
    <location>
        <begin position="475"/>
        <end position="505"/>
    </location>
</feature>
<sequence length="996" mass="110772">MGTAAKEELPSGLKELKISKRVRQHNDDNNSGTTNARRAEVISKATVVLDAPKKCSTINESIRNSEHHMRTKSDRTSAEPLEAQSNKASSCPNIPETRVDEERITDNQVKSVDSDPESDSESSENWSTLPAIASYNIYDRDGALAIPARESSPSRSQGLQSTSPTRSRELEATKQKASIFGYTKVTGEEQAYRSHKTNQKTDFLFNHKVLNKSSRSLNDSAATDELYDEYEEAEEHINDLTPVNQLSLTKNLLNDKEKFAYVGSVSVLINQMCTDLALTCLSTNLTGHKKLAQRLQKIQKSMGQWKTAILSRLFEHFDILPEEVQMIEKLTMHGVALEDICKCLRVSQLIDNPFEENDDLAKKDAIQKEGQNNPPPSNVIQLEDVKDKSELDIDIAWTIICDLFLLLLADSTYDSRSRTLLIRFAKILQISNTDICEFERRITDALDMEQSTEDQVWNETDHMKVRRKKNRKRKICYVGLATIGGSLVLGLSGGLLAPVIGAGIAAGLSTIGITGAAGFLTGVGGTAVVAATSTAIGAKIGTEAMSKRMGSVRTFEFSPLHNNRRVNLIVSVSGWMIGNEDDVRLPFSTVDPIEGDLYSLHWEPEMLKSTGQTINILASEIFTQTIQQILGATILTAFMSAIQMPMMLSKLGYLIDNPWNVSLDRAWSAGLILADTIMSRNLGQRPITLVGFSLGARVIYSCLRELCKRNASGLVENVFLFGTPVVYNRDELVMARSVVSGRFVNGYSEKDWILCYLFRATSGGFKSVNGISPINGIEGLENFNCSDLVEGHMAYRKRMPKLLKEVGISVLSEEFADIEAAPDPEEVQRQRQLIHDLDEAQKKLSSKKKHNSWVPRWFKPKKAKWQEMCEETAMTQDVTTGQSEPREGHADNALFNTSALLAELANIKQAIAEQAEDHPESKTNEVSENISPDEAPTDEVMDEVCNSSNEVTEPKPPRSPHKFQLLSAGRVVLPEDNYHFKKKQGEKVDFTFSDDF</sequence>
<keyword evidence="4 7" id="KW-1133">Transmembrane helix</keyword>
<evidence type="ECO:0000256" key="4">
    <source>
        <dbReference type="ARBA" id="ARBA00022989"/>
    </source>
</evidence>
<feature type="region of interest" description="Disordered" evidence="6">
    <location>
        <begin position="146"/>
        <end position="173"/>
    </location>
</feature>
<feature type="compositionally biased region" description="Polar residues" evidence="6">
    <location>
        <begin position="83"/>
        <end position="92"/>
    </location>
</feature>
<keyword evidence="3 7" id="KW-0812">Transmembrane</keyword>
<evidence type="ECO:0000256" key="2">
    <source>
        <dbReference type="ARBA" id="ARBA00009824"/>
    </source>
</evidence>
<keyword evidence="5 7" id="KW-0472">Membrane</keyword>
<evidence type="ECO:0000256" key="7">
    <source>
        <dbReference type="SAM" id="Phobius"/>
    </source>
</evidence>
<dbReference type="InterPro" id="IPR007941">
    <property type="entry name" value="DUF726"/>
</dbReference>
<feature type="region of interest" description="Disordered" evidence="6">
    <location>
        <begin position="1"/>
        <end position="41"/>
    </location>
</feature>
<name>A0A1G4M7B2_LACFM</name>
<protein>
    <submittedName>
        <fullName evidence="8">LAFE_0B01178g1_1</fullName>
    </submittedName>
</protein>
<feature type="region of interest" description="Disordered" evidence="6">
    <location>
        <begin position="53"/>
        <end position="126"/>
    </location>
</feature>
<proteinExistence type="inferred from homology"/>
<keyword evidence="9" id="KW-1185">Reference proteome</keyword>
<dbReference type="GO" id="GO:0016020">
    <property type="term" value="C:membrane"/>
    <property type="evidence" value="ECO:0007669"/>
    <property type="project" value="UniProtKB-SubCell"/>
</dbReference>
<evidence type="ECO:0000256" key="3">
    <source>
        <dbReference type="ARBA" id="ARBA00022692"/>
    </source>
</evidence>
<comment type="similarity">
    <text evidence="2">Belongs to the TMCO4 family.</text>
</comment>
<accession>A0A1G4M7B2</accession>
<dbReference type="PANTHER" id="PTHR17920:SF3">
    <property type="entry name" value="TRANSMEMBRANE AND COILED-COIL DOMAIN-CONTAINING PROTEIN 4"/>
    <property type="match status" value="1"/>
</dbReference>